<dbReference type="InterPro" id="IPR002931">
    <property type="entry name" value="Transglutaminase-like"/>
</dbReference>
<reference evidence="2 3" key="1">
    <citation type="submission" date="2019-03" db="EMBL/GenBank/DDBJ databases">
        <title>Genomic Encyclopedia of Type Strains, Phase IV (KMG-IV): sequencing the most valuable type-strain genomes for metagenomic binning, comparative biology and taxonomic classification.</title>
        <authorList>
            <person name="Goeker M."/>
        </authorList>
    </citation>
    <scope>NUCLEOTIDE SEQUENCE [LARGE SCALE GENOMIC DNA]</scope>
    <source>
        <strain evidence="2 3">DSM 29487</strain>
    </source>
</reference>
<dbReference type="GeneID" id="98916328"/>
<evidence type="ECO:0000313" key="2">
    <source>
        <dbReference type="EMBL" id="TCV93590.1"/>
    </source>
</evidence>
<dbReference type="Pfam" id="PF01841">
    <property type="entry name" value="Transglut_core"/>
    <property type="match status" value="1"/>
</dbReference>
<accession>A0A4R3YMP8</accession>
<sequence length="299" mass="34701">MLKKISLCIITLSLFLFGCQSEKKKYPSEYPSSKSYSEKDILYPQNSKQQILSSSIAIVDYSHTDLGYIMAYLSHENKKRVKIQITSSQNEQTYNYDLVSLEPIAFPLQMGNGKYMIKILENIQGKQYAIVKTLEIDVQIKDELSPFLYPNQLVNYQKGDSITHKAIEVVKKDDNDLQRIKDIYTFVADYLTYDDQKAAEANEKYILPDLNELLKVKKGICFDYAALMVAMLRINHIPARLICGNTDVEYHAWVEVYLKGKGWVNPDIFMDEKTWTRMDPTFASSKFDYDGQYDAIYYY</sequence>
<dbReference type="RefSeq" id="WP_066443938.1">
    <property type="nucleotide sequence ID" value="NZ_JANKBF010000020.1"/>
</dbReference>
<dbReference type="Gene3D" id="3.10.620.30">
    <property type="match status" value="1"/>
</dbReference>
<protein>
    <submittedName>
        <fullName evidence="2">Transglutaminase superfamily protein</fullName>
    </submittedName>
</protein>
<evidence type="ECO:0000259" key="1">
    <source>
        <dbReference type="SMART" id="SM00460"/>
    </source>
</evidence>
<organism evidence="2 3">
    <name type="scientific">Longibaculum muris</name>
    <dbReference type="NCBI Taxonomy" id="1796628"/>
    <lineage>
        <taxon>Bacteria</taxon>
        <taxon>Bacillati</taxon>
        <taxon>Bacillota</taxon>
        <taxon>Erysipelotrichia</taxon>
        <taxon>Erysipelotrichales</taxon>
        <taxon>Coprobacillaceae</taxon>
        <taxon>Longibaculum</taxon>
    </lineage>
</organism>
<dbReference type="AlphaFoldDB" id="A0A4R3YMP8"/>
<dbReference type="PANTHER" id="PTHR33490">
    <property type="entry name" value="BLR5614 PROTEIN-RELATED"/>
    <property type="match status" value="1"/>
</dbReference>
<dbReference type="Proteomes" id="UP000295515">
    <property type="component" value="Unassembled WGS sequence"/>
</dbReference>
<dbReference type="SMART" id="SM00460">
    <property type="entry name" value="TGc"/>
    <property type="match status" value="1"/>
</dbReference>
<name>A0A4R3YMP8_9FIRM</name>
<dbReference type="InterPro" id="IPR038765">
    <property type="entry name" value="Papain-like_cys_pep_sf"/>
</dbReference>
<dbReference type="SUPFAM" id="SSF54001">
    <property type="entry name" value="Cysteine proteinases"/>
    <property type="match status" value="1"/>
</dbReference>
<proteinExistence type="predicted"/>
<evidence type="ECO:0000313" key="3">
    <source>
        <dbReference type="Proteomes" id="UP000295515"/>
    </source>
</evidence>
<gene>
    <name evidence="2" type="ORF">EDD60_12324</name>
</gene>
<keyword evidence="3" id="KW-1185">Reference proteome</keyword>
<feature type="domain" description="Transglutaminase-like" evidence="1">
    <location>
        <begin position="213"/>
        <end position="270"/>
    </location>
</feature>
<comment type="caution">
    <text evidence="2">The sequence shown here is derived from an EMBL/GenBank/DDBJ whole genome shotgun (WGS) entry which is preliminary data.</text>
</comment>
<dbReference type="EMBL" id="SMCQ01000023">
    <property type="protein sequence ID" value="TCV93590.1"/>
    <property type="molecule type" value="Genomic_DNA"/>
</dbReference>
<dbReference type="PROSITE" id="PS51257">
    <property type="entry name" value="PROKAR_LIPOPROTEIN"/>
    <property type="match status" value="1"/>
</dbReference>
<dbReference type="PANTHER" id="PTHR33490:SF6">
    <property type="entry name" value="SLL1049 PROTEIN"/>
    <property type="match status" value="1"/>
</dbReference>